<dbReference type="Pfam" id="PF12146">
    <property type="entry name" value="Hydrolase_4"/>
    <property type="match status" value="1"/>
</dbReference>
<dbReference type="SUPFAM" id="SSF53474">
    <property type="entry name" value="alpha/beta-Hydrolases"/>
    <property type="match status" value="1"/>
</dbReference>
<keyword evidence="3" id="KW-1185">Reference proteome</keyword>
<dbReference type="KEGG" id="vie:OL234_06905"/>
<dbReference type="InterPro" id="IPR052920">
    <property type="entry name" value="DNA-binding_regulatory"/>
</dbReference>
<proteinExistence type="predicted"/>
<gene>
    <name evidence="2" type="ORF">OL234_06905</name>
</gene>
<feature type="domain" description="Serine aminopeptidase S33" evidence="1">
    <location>
        <begin position="92"/>
        <end position="188"/>
    </location>
</feature>
<keyword evidence="2" id="KW-0378">Hydrolase</keyword>
<evidence type="ECO:0000313" key="3">
    <source>
        <dbReference type="Proteomes" id="UP001179647"/>
    </source>
</evidence>
<dbReference type="PANTHER" id="PTHR43358">
    <property type="entry name" value="ALPHA/BETA-HYDROLASE"/>
    <property type="match status" value="1"/>
</dbReference>
<organism evidence="2 3">
    <name type="scientific">Vagococcus intermedius</name>
    <dbReference type="NCBI Taxonomy" id="2991418"/>
    <lineage>
        <taxon>Bacteria</taxon>
        <taxon>Bacillati</taxon>
        <taxon>Bacillota</taxon>
        <taxon>Bacilli</taxon>
        <taxon>Lactobacillales</taxon>
        <taxon>Enterococcaceae</taxon>
        <taxon>Vagococcus</taxon>
    </lineage>
</organism>
<accession>A0AAF0CTM0</accession>
<dbReference type="RefSeq" id="WP_275468515.1">
    <property type="nucleotide sequence ID" value="NZ_CP110232.1"/>
</dbReference>
<dbReference type="InterPro" id="IPR029058">
    <property type="entry name" value="AB_hydrolase_fold"/>
</dbReference>
<dbReference type="Gene3D" id="3.40.50.1820">
    <property type="entry name" value="alpha/beta hydrolase"/>
    <property type="match status" value="1"/>
</dbReference>
<dbReference type="InterPro" id="IPR022742">
    <property type="entry name" value="Hydrolase_4"/>
</dbReference>
<evidence type="ECO:0000313" key="2">
    <source>
        <dbReference type="EMBL" id="WEG72713.1"/>
    </source>
</evidence>
<sequence>MKIKVIISLIIVLVLATGGVAWGVNYLFNYAIVRGDKDFISSSDASGADGAAYETWEFAKEKPVAVRQKTEDGLTLNGVQFKQKQKGTPKLAILAHGYTSDGKHMQDFGKMFYEEGFDLLIPDARAHGTSEGEYIGFGWPDRLDYVNWIQQMVKAYNQKVEIVLFGVSMGASTVLMAAGEQLPDNVKLIIEDCGYDTVENELKYQLNEMFNLSSFPLIPLTSIYSEMRAGYNFKEASAVKQLAHNNLPILFIHGDKDDFVPTEMVYPLYEATKGPKELYLVKGAGHAEAFTKETVKYKAKVSEFLAKYMD</sequence>
<evidence type="ECO:0000259" key="1">
    <source>
        <dbReference type="Pfam" id="PF12146"/>
    </source>
</evidence>
<name>A0AAF0CTM0_9ENTE</name>
<reference evidence="2" key="1">
    <citation type="submission" date="2022-10" db="EMBL/GenBank/DDBJ databases">
        <title>Vagococcus sp. isolated from poultry meat.</title>
        <authorList>
            <person name="Johansson P."/>
            <person name="Bjorkroth J."/>
        </authorList>
    </citation>
    <scope>NUCLEOTIDE SEQUENCE</scope>
    <source>
        <strain evidence="2">STAA11</strain>
    </source>
</reference>
<dbReference type="PANTHER" id="PTHR43358:SF4">
    <property type="entry name" value="ALPHA_BETA HYDROLASE FOLD-1 DOMAIN-CONTAINING PROTEIN"/>
    <property type="match status" value="1"/>
</dbReference>
<dbReference type="EMBL" id="CP110232">
    <property type="protein sequence ID" value="WEG72713.1"/>
    <property type="molecule type" value="Genomic_DNA"/>
</dbReference>
<protein>
    <submittedName>
        <fullName evidence="2">Alpha/beta hydrolase</fullName>
    </submittedName>
</protein>
<dbReference type="Proteomes" id="UP001179647">
    <property type="component" value="Chromosome"/>
</dbReference>
<dbReference type="GO" id="GO:0016787">
    <property type="term" value="F:hydrolase activity"/>
    <property type="evidence" value="ECO:0007669"/>
    <property type="project" value="UniProtKB-KW"/>
</dbReference>
<dbReference type="AlphaFoldDB" id="A0AAF0CTM0"/>